<dbReference type="GeneID" id="70288233"/>
<comment type="similarity">
    <text evidence="2">Belongs to the FIP1 family.</text>
</comment>
<evidence type="ECO:0000313" key="7">
    <source>
        <dbReference type="EMBL" id="KAG9254320.1"/>
    </source>
</evidence>
<accession>A0A9P7ZLP7</accession>
<keyword evidence="3" id="KW-0507">mRNA processing</keyword>
<gene>
    <name evidence="7" type="ORF">F5Z01DRAFT_102432</name>
</gene>
<evidence type="ECO:0000256" key="4">
    <source>
        <dbReference type="ARBA" id="ARBA00023242"/>
    </source>
</evidence>
<name>A0A9P7ZLP7_9HYPO</name>
<evidence type="ECO:0000313" key="8">
    <source>
        <dbReference type="Proteomes" id="UP000887229"/>
    </source>
</evidence>
<dbReference type="PANTHER" id="PTHR13484">
    <property type="entry name" value="FIP1-LIKE 1 PROTEIN"/>
    <property type="match status" value="1"/>
</dbReference>
<dbReference type="Pfam" id="PF05182">
    <property type="entry name" value="Fip1"/>
    <property type="match status" value="1"/>
</dbReference>
<dbReference type="Proteomes" id="UP000887229">
    <property type="component" value="Unassembled WGS sequence"/>
</dbReference>
<proteinExistence type="inferred from homology"/>
<dbReference type="InterPro" id="IPR051187">
    <property type="entry name" value="Pre-mRNA_3'-end_processing_reg"/>
</dbReference>
<dbReference type="PANTHER" id="PTHR13484:SF0">
    <property type="entry name" value="PRE-MRNA 3'-END-PROCESSING FACTOR FIP1"/>
    <property type="match status" value="1"/>
</dbReference>
<feature type="compositionally biased region" description="Low complexity" evidence="5">
    <location>
        <begin position="75"/>
        <end position="85"/>
    </location>
</feature>
<dbReference type="AlphaFoldDB" id="A0A9P7ZLP7"/>
<organism evidence="7 8">
    <name type="scientific">Emericellopsis atlantica</name>
    <dbReference type="NCBI Taxonomy" id="2614577"/>
    <lineage>
        <taxon>Eukaryota</taxon>
        <taxon>Fungi</taxon>
        <taxon>Dikarya</taxon>
        <taxon>Ascomycota</taxon>
        <taxon>Pezizomycotina</taxon>
        <taxon>Sordariomycetes</taxon>
        <taxon>Hypocreomycetidae</taxon>
        <taxon>Hypocreales</taxon>
        <taxon>Bionectriaceae</taxon>
        <taxon>Emericellopsis</taxon>
    </lineage>
</organism>
<dbReference type="EMBL" id="MU251254">
    <property type="protein sequence ID" value="KAG9254320.1"/>
    <property type="molecule type" value="Genomic_DNA"/>
</dbReference>
<dbReference type="GO" id="GO:0006397">
    <property type="term" value="P:mRNA processing"/>
    <property type="evidence" value="ECO:0007669"/>
    <property type="project" value="UniProtKB-KW"/>
</dbReference>
<dbReference type="InterPro" id="IPR007854">
    <property type="entry name" value="Fip1_dom"/>
</dbReference>
<feature type="compositionally biased region" description="Low complexity" evidence="5">
    <location>
        <begin position="113"/>
        <end position="127"/>
    </location>
</feature>
<keyword evidence="4" id="KW-0539">Nucleus</keyword>
<dbReference type="RefSeq" id="XP_046118244.1">
    <property type="nucleotide sequence ID" value="XM_046257330.1"/>
</dbReference>
<comment type="caution">
    <text evidence="7">The sequence shown here is derived from an EMBL/GenBank/DDBJ whole genome shotgun (WGS) entry which is preliminary data.</text>
</comment>
<dbReference type="OrthoDB" id="1917198at2759"/>
<evidence type="ECO:0000256" key="5">
    <source>
        <dbReference type="SAM" id="MobiDB-lite"/>
    </source>
</evidence>
<evidence type="ECO:0000256" key="1">
    <source>
        <dbReference type="ARBA" id="ARBA00004123"/>
    </source>
</evidence>
<evidence type="ECO:0000256" key="3">
    <source>
        <dbReference type="ARBA" id="ARBA00022664"/>
    </source>
</evidence>
<evidence type="ECO:0000259" key="6">
    <source>
        <dbReference type="Pfam" id="PF05182"/>
    </source>
</evidence>
<comment type="subcellular location">
    <subcellularLocation>
        <location evidence="1">Nucleus</location>
    </subcellularLocation>
</comment>
<feature type="compositionally biased region" description="Acidic residues" evidence="5">
    <location>
        <begin position="40"/>
        <end position="66"/>
    </location>
</feature>
<feature type="compositionally biased region" description="Acidic residues" evidence="5">
    <location>
        <begin position="1"/>
        <end position="16"/>
    </location>
</feature>
<dbReference type="GO" id="GO:0005847">
    <property type="term" value="C:mRNA cleavage and polyadenylation specificity factor complex"/>
    <property type="evidence" value="ECO:0007669"/>
    <property type="project" value="TreeGrafter"/>
</dbReference>
<sequence length="292" mass="31199">MSSENMDIEDEDDFYAPEEPKTTTTTTEKTTTEKKPANNDLEEGEEEDEGAAMDEDSDSDDSDVDIITDRKDGSTPAPAAATPAAKYSDIRNIPQRSTTTGEASKPKEEKKTAAPSADQSSAAASKSTVDINADPIYPLPSGEGKPITQVTIDTDLPDNDKPWRRPGTDISDYFNYGFDEFTWALYAAKQESLRGEYGQDGGNKMMDMMMGGGGMPGMDGMPDMAAMQQMMAAQGMDPSQMDPSVMFGGQQPQQGFQGNFSQGGFGGYDQNMGGGGGGGRGGGGFRGRRGRW</sequence>
<keyword evidence="8" id="KW-1185">Reference proteome</keyword>
<evidence type="ECO:0000256" key="2">
    <source>
        <dbReference type="ARBA" id="ARBA00007459"/>
    </source>
</evidence>
<protein>
    <submittedName>
        <fullName evidence="7">Fip1 like protein</fullName>
    </submittedName>
</protein>
<reference evidence="7" key="1">
    <citation type="journal article" date="2021" name="IMA Fungus">
        <title>Genomic characterization of three marine fungi, including Emericellopsis atlantica sp. nov. with signatures of a generalist lifestyle and marine biomass degradation.</title>
        <authorList>
            <person name="Hagestad O.C."/>
            <person name="Hou L."/>
            <person name="Andersen J.H."/>
            <person name="Hansen E.H."/>
            <person name="Altermark B."/>
            <person name="Li C."/>
            <person name="Kuhnert E."/>
            <person name="Cox R.J."/>
            <person name="Crous P.W."/>
            <person name="Spatafora J.W."/>
            <person name="Lail K."/>
            <person name="Amirebrahimi M."/>
            <person name="Lipzen A."/>
            <person name="Pangilinan J."/>
            <person name="Andreopoulos W."/>
            <person name="Hayes R.D."/>
            <person name="Ng V."/>
            <person name="Grigoriev I.V."/>
            <person name="Jackson S.A."/>
            <person name="Sutton T.D.S."/>
            <person name="Dobson A.D.W."/>
            <person name="Rama T."/>
        </authorList>
    </citation>
    <scope>NUCLEOTIDE SEQUENCE</scope>
    <source>
        <strain evidence="7">TS7</strain>
    </source>
</reference>
<feature type="region of interest" description="Disordered" evidence="5">
    <location>
        <begin position="1"/>
        <end position="164"/>
    </location>
</feature>
<feature type="domain" description="Pre-mRNA polyadenylation factor Fip1" evidence="6">
    <location>
        <begin position="155"/>
        <end position="194"/>
    </location>
</feature>